<evidence type="ECO:0000313" key="2">
    <source>
        <dbReference type="Proteomes" id="UP000032076"/>
    </source>
</evidence>
<gene>
    <name evidence="1" type="ORF">B4167_3044</name>
</gene>
<name>A0ABD4A632_9BACI</name>
<dbReference type="AlphaFoldDB" id="A0ABD4A632"/>
<sequence length="43" mass="5325">MIIGFEFIYVNIFKKYPLIRSSKNLRITLWYFFYIMISDGLNR</sequence>
<dbReference type="EMBL" id="JXLU01000103">
    <property type="protein sequence ID" value="KIO72069.1"/>
    <property type="molecule type" value="Genomic_DNA"/>
</dbReference>
<protein>
    <submittedName>
        <fullName evidence="1">Uncharacterized protein</fullName>
    </submittedName>
</protein>
<comment type="caution">
    <text evidence="1">The sequence shown here is derived from an EMBL/GenBank/DDBJ whole genome shotgun (WGS) entry which is preliminary data.</text>
</comment>
<dbReference type="Proteomes" id="UP000032076">
    <property type="component" value="Unassembled WGS sequence"/>
</dbReference>
<reference evidence="1 2" key="1">
    <citation type="submission" date="2015-01" db="EMBL/GenBank/DDBJ databases">
        <title>Draft Genome Sequences of Four Bacillus thermoamylovorans Strains, Isolated From Food Products.</title>
        <authorList>
            <person name="Krawcyk A.O."/>
            <person name="Berendsen E.M."/>
            <person name="Eijlander R.T."/>
            <person name="de Jong A."/>
            <person name="Wells-Bennik M."/>
            <person name="Kuipers O.P."/>
        </authorList>
    </citation>
    <scope>NUCLEOTIDE SEQUENCE [LARGE SCALE GENOMIC DNA]</scope>
    <source>
        <strain evidence="1 2">B4167</strain>
    </source>
</reference>
<proteinExistence type="predicted"/>
<accession>A0ABD4A632</accession>
<organism evidence="1 2">
    <name type="scientific">Caldibacillus thermoamylovorans</name>
    <dbReference type="NCBI Taxonomy" id="35841"/>
    <lineage>
        <taxon>Bacteria</taxon>
        <taxon>Bacillati</taxon>
        <taxon>Bacillota</taxon>
        <taxon>Bacilli</taxon>
        <taxon>Bacillales</taxon>
        <taxon>Bacillaceae</taxon>
        <taxon>Caldibacillus</taxon>
    </lineage>
</organism>
<evidence type="ECO:0000313" key="1">
    <source>
        <dbReference type="EMBL" id="KIO72069.1"/>
    </source>
</evidence>